<reference evidence="1" key="1">
    <citation type="journal article" date="2020" name="mSystems">
        <title>Genome- and Community-Level Interaction Insights into Carbon Utilization and Element Cycling Functions of Hydrothermarchaeota in Hydrothermal Sediment.</title>
        <authorList>
            <person name="Zhou Z."/>
            <person name="Liu Y."/>
            <person name="Xu W."/>
            <person name="Pan J."/>
            <person name="Luo Z.H."/>
            <person name="Li M."/>
        </authorList>
    </citation>
    <scope>NUCLEOTIDE SEQUENCE [LARGE SCALE GENOMIC DNA]</scope>
    <source>
        <strain evidence="1">HyVt-346</strain>
    </source>
</reference>
<dbReference type="RefSeq" id="WP_304185864.1">
    <property type="nucleotide sequence ID" value="NZ_DRGM01000221.1"/>
</dbReference>
<dbReference type="AlphaFoldDB" id="A0A7V1D3I3"/>
<evidence type="ECO:0000313" key="1">
    <source>
        <dbReference type="EMBL" id="HEA19249.1"/>
    </source>
</evidence>
<protein>
    <submittedName>
        <fullName evidence="1">YcjX family protein</fullName>
    </submittedName>
</protein>
<sequence>IYGKPLLESQWLTYLPPQPPMRILTKDEWPTRGFEFLSFAPMPSPDKQLKHIRLDHVMQYLLGDKLT</sequence>
<dbReference type="Pfam" id="PF04317">
    <property type="entry name" value="DUF463"/>
    <property type="match status" value="1"/>
</dbReference>
<dbReference type="EMBL" id="DRGM01000221">
    <property type="protein sequence ID" value="HEA19249.1"/>
    <property type="molecule type" value="Genomic_DNA"/>
</dbReference>
<gene>
    <name evidence="1" type="ORF">ENH88_22915</name>
</gene>
<dbReference type="Proteomes" id="UP000886188">
    <property type="component" value="Unassembled WGS sequence"/>
</dbReference>
<proteinExistence type="predicted"/>
<accession>A0A7V1D3I3</accession>
<name>A0A7V1D3I3_9GAMM</name>
<dbReference type="InterPro" id="IPR007413">
    <property type="entry name" value="YcjX-like"/>
</dbReference>
<organism evidence="1">
    <name type="scientific">Pseudoalteromonas prydzensis</name>
    <dbReference type="NCBI Taxonomy" id="182141"/>
    <lineage>
        <taxon>Bacteria</taxon>
        <taxon>Pseudomonadati</taxon>
        <taxon>Pseudomonadota</taxon>
        <taxon>Gammaproteobacteria</taxon>
        <taxon>Alteromonadales</taxon>
        <taxon>Pseudoalteromonadaceae</taxon>
        <taxon>Pseudoalteromonas</taxon>
    </lineage>
</organism>
<comment type="caution">
    <text evidence="1">The sequence shown here is derived from an EMBL/GenBank/DDBJ whole genome shotgun (WGS) entry which is preliminary data.</text>
</comment>
<feature type="non-terminal residue" evidence="1">
    <location>
        <position position="1"/>
    </location>
</feature>